<evidence type="ECO:0000313" key="2">
    <source>
        <dbReference type="EMBL" id="EYB99887.1"/>
    </source>
</evidence>
<sequence length="119" mass="13666">MWSFSLGVLLIIVGVTNDVSALTVPNEFKCKNTLISDEWRKMVLKFHNDNRRKVVEGKQPTKDSKYMPIGKNINELVRYKTLMYLIEFHTNLLALTYGKFPPPISYNLIVEMLLGCLGT</sequence>
<dbReference type="Proteomes" id="UP000024635">
    <property type="component" value="Unassembled WGS sequence"/>
</dbReference>
<organism evidence="2 3">
    <name type="scientific">Ancylostoma ceylanicum</name>
    <dbReference type="NCBI Taxonomy" id="53326"/>
    <lineage>
        <taxon>Eukaryota</taxon>
        <taxon>Metazoa</taxon>
        <taxon>Ecdysozoa</taxon>
        <taxon>Nematoda</taxon>
        <taxon>Chromadorea</taxon>
        <taxon>Rhabditida</taxon>
        <taxon>Rhabditina</taxon>
        <taxon>Rhabditomorpha</taxon>
        <taxon>Strongyloidea</taxon>
        <taxon>Ancylostomatidae</taxon>
        <taxon>Ancylostomatinae</taxon>
        <taxon>Ancylostoma</taxon>
    </lineage>
</organism>
<dbReference type="OrthoDB" id="5868561at2759"/>
<accession>A0A016TB48</accession>
<dbReference type="EMBL" id="JARK01001455">
    <property type="protein sequence ID" value="EYB99887.1"/>
    <property type="molecule type" value="Genomic_DNA"/>
</dbReference>
<dbReference type="Gene3D" id="3.40.33.10">
    <property type="entry name" value="CAP"/>
    <property type="match status" value="1"/>
</dbReference>
<keyword evidence="1" id="KW-0732">Signal</keyword>
<evidence type="ECO:0000256" key="1">
    <source>
        <dbReference type="SAM" id="SignalP"/>
    </source>
</evidence>
<feature type="chain" id="PRO_5001490815" description="SCP domain-containing protein" evidence="1">
    <location>
        <begin position="22"/>
        <end position="119"/>
    </location>
</feature>
<evidence type="ECO:0000313" key="3">
    <source>
        <dbReference type="Proteomes" id="UP000024635"/>
    </source>
</evidence>
<feature type="signal peptide" evidence="1">
    <location>
        <begin position="1"/>
        <end position="21"/>
    </location>
</feature>
<evidence type="ECO:0008006" key="4">
    <source>
        <dbReference type="Google" id="ProtNLM"/>
    </source>
</evidence>
<dbReference type="SUPFAM" id="SSF55797">
    <property type="entry name" value="PR-1-like"/>
    <property type="match status" value="1"/>
</dbReference>
<reference evidence="3" key="1">
    <citation type="journal article" date="2015" name="Nat. Genet.">
        <title>The genome and transcriptome of the zoonotic hookworm Ancylostoma ceylanicum identify infection-specific gene families.</title>
        <authorList>
            <person name="Schwarz E.M."/>
            <person name="Hu Y."/>
            <person name="Antoshechkin I."/>
            <person name="Miller M.M."/>
            <person name="Sternberg P.W."/>
            <person name="Aroian R.V."/>
        </authorList>
    </citation>
    <scope>NUCLEOTIDE SEQUENCE</scope>
    <source>
        <strain evidence="3">HY135</strain>
    </source>
</reference>
<keyword evidence="3" id="KW-1185">Reference proteome</keyword>
<gene>
    <name evidence="2" type="primary">Acey_s0119.g822</name>
    <name evidence="2" type="ORF">Y032_0119g822</name>
</gene>
<name>A0A016TB48_9BILA</name>
<dbReference type="AlphaFoldDB" id="A0A016TB48"/>
<comment type="caution">
    <text evidence="2">The sequence shown here is derived from an EMBL/GenBank/DDBJ whole genome shotgun (WGS) entry which is preliminary data.</text>
</comment>
<proteinExistence type="predicted"/>
<dbReference type="InterPro" id="IPR035940">
    <property type="entry name" value="CAP_sf"/>
</dbReference>
<protein>
    <recommendedName>
        <fullName evidence="4">SCP domain-containing protein</fullName>
    </recommendedName>
</protein>